<dbReference type="Proteomes" id="UP000887579">
    <property type="component" value="Unplaced"/>
</dbReference>
<dbReference type="WBParaSite" id="ES5_v2.g8921.t1">
    <property type="protein sequence ID" value="ES5_v2.g8921.t1"/>
    <property type="gene ID" value="ES5_v2.g8921"/>
</dbReference>
<sequence length="138" mass="16141">MMLSRKFKDSFDKVFKTFSNGHLPPADLQDAYKESFDGKLSKEKSINIRDNAVKYFTAAINDEFKKLCDEYEVEDKLLERQTIVNEQKNKPSDSGWRPSGYAESDTFGDRRQTQLNYIRILKDFESELEEQLKLILAL</sequence>
<evidence type="ECO:0000313" key="1">
    <source>
        <dbReference type="Proteomes" id="UP000887579"/>
    </source>
</evidence>
<organism evidence="1 2">
    <name type="scientific">Panagrolaimus sp. ES5</name>
    <dbReference type="NCBI Taxonomy" id="591445"/>
    <lineage>
        <taxon>Eukaryota</taxon>
        <taxon>Metazoa</taxon>
        <taxon>Ecdysozoa</taxon>
        <taxon>Nematoda</taxon>
        <taxon>Chromadorea</taxon>
        <taxon>Rhabditida</taxon>
        <taxon>Tylenchina</taxon>
        <taxon>Panagrolaimomorpha</taxon>
        <taxon>Panagrolaimoidea</taxon>
        <taxon>Panagrolaimidae</taxon>
        <taxon>Panagrolaimus</taxon>
    </lineage>
</organism>
<proteinExistence type="predicted"/>
<reference evidence="2" key="1">
    <citation type="submission" date="2022-11" db="UniProtKB">
        <authorList>
            <consortium name="WormBaseParasite"/>
        </authorList>
    </citation>
    <scope>IDENTIFICATION</scope>
</reference>
<evidence type="ECO:0000313" key="2">
    <source>
        <dbReference type="WBParaSite" id="ES5_v2.g8921.t1"/>
    </source>
</evidence>
<accession>A0AC34GWA4</accession>
<protein>
    <submittedName>
        <fullName evidence="2">Uncharacterized protein</fullName>
    </submittedName>
</protein>
<name>A0AC34GWA4_9BILA</name>